<proteinExistence type="predicted"/>
<feature type="compositionally biased region" description="Basic residues" evidence="1">
    <location>
        <begin position="1"/>
        <end position="16"/>
    </location>
</feature>
<dbReference type="EMBL" id="KB446564">
    <property type="protein sequence ID" value="EME77763.1"/>
    <property type="molecule type" value="Genomic_DNA"/>
</dbReference>
<protein>
    <submittedName>
        <fullName evidence="2">Uncharacterized protein</fullName>
    </submittedName>
</protein>
<dbReference type="OrthoDB" id="10612974at2759"/>
<sequence>MKHQFSRRVHSQHRMQPRIERTSTRPQSPLREREIAQGVGRRRAGFAFSGVAEKDECLLFRCRLTWTNGRIRKLVSRQSAKVWSQRPLRAWCLTIPDQ</sequence>
<dbReference type="AlphaFoldDB" id="M3AKW3"/>
<dbReference type="VEuPathDB" id="FungiDB:MYCFIDRAFT_212549"/>
<dbReference type="RefSeq" id="XP_007931541.1">
    <property type="nucleotide sequence ID" value="XM_007933350.1"/>
</dbReference>
<reference evidence="2 3" key="1">
    <citation type="journal article" date="2012" name="PLoS Pathog.">
        <title>Diverse lifestyles and strategies of plant pathogenesis encoded in the genomes of eighteen Dothideomycetes fungi.</title>
        <authorList>
            <person name="Ohm R.A."/>
            <person name="Feau N."/>
            <person name="Henrissat B."/>
            <person name="Schoch C.L."/>
            <person name="Horwitz B.A."/>
            <person name="Barry K.W."/>
            <person name="Condon B.J."/>
            <person name="Copeland A.C."/>
            <person name="Dhillon B."/>
            <person name="Glaser F."/>
            <person name="Hesse C.N."/>
            <person name="Kosti I."/>
            <person name="LaButti K."/>
            <person name="Lindquist E.A."/>
            <person name="Lucas S."/>
            <person name="Salamov A.A."/>
            <person name="Bradshaw R.E."/>
            <person name="Ciuffetti L."/>
            <person name="Hamelin R.C."/>
            <person name="Kema G.H.J."/>
            <person name="Lawrence C."/>
            <person name="Scott J.A."/>
            <person name="Spatafora J.W."/>
            <person name="Turgeon B.G."/>
            <person name="de Wit P.J.G.M."/>
            <person name="Zhong S."/>
            <person name="Goodwin S.B."/>
            <person name="Grigoriev I.V."/>
        </authorList>
    </citation>
    <scope>NUCLEOTIDE SEQUENCE [LARGE SCALE GENOMIC DNA]</scope>
    <source>
        <strain evidence="2 3">CIRAD86</strain>
    </source>
</reference>
<evidence type="ECO:0000313" key="3">
    <source>
        <dbReference type="Proteomes" id="UP000016932"/>
    </source>
</evidence>
<evidence type="ECO:0000256" key="1">
    <source>
        <dbReference type="SAM" id="MobiDB-lite"/>
    </source>
</evidence>
<organism evidence="2 3">
    <name type="scientific">Pseudocercospora fijiensis (strain CIRAD86)</name>
    <name type="common">Black leaf streak disease fungus</name>
    <name type="synonym">Mycosphaerella fijiensis</name>
    <dbReference type="NCBI Taxonomy" id="383855"/>
    <lineage>
        <taxon>Eukaryota</taxon>
        <taxon>Fungi</taxon>
        <taxon>Dikarya</taxon>
        <taxon>Ascomycota</taxon>
        <taxon>Pezizomycotina</taxon>
        <taxon>Dothideomycetes</taxon>
        <taxon>Dothideomycetidae</taxon>
        <taxon>Mycosphaerellales</taxon>
        <taxon>Mycosphaerellaceae</taxon>
        <taxon>Pseudocercospora</taxon>
    </lineage>
</organism>
<dbReference type="HOGENOM" id="CLU_2334545_0_0_1"/>
<evidence type="ECO:0000313" key="2">
    <source>
        <dbReference type="EMBL" id="EME77763.1"/>
    </source>
</evidence>
<dbReference type="KEGG" id="pfj:MYCFIDRAFT_212549"/>
<keyword evidence="3" id="KW-1185">Reference proteome</keyword>
<dbReference type="Proteomes" id="UP000016932">
    <property type="component" value="Unassembled WGS sequence"/>
</dbReference>
<feature type="region of interest" description="Disordered" evidence="1">
    <location>
        <begin position="1"/>
        <end position="30"/>
    </location>
</feature>
<name>M3AKW3_PSEFD</name>
<accession>M3AKW3</accession>
<gene>
    <name evidence="2" type="ORF">MYCFIDRAFT_184060</name>
</gene>